<dbReference type="EMBL" id="LR134477">
    <property type="protein sequence ID" value="VEI16670.1"/>
    <property type="molecule type" value="Genomic_DNA"/>
</dbReference>
<evidence type="ECO:0000313" key="2">
    <source>
        <dbReference type="Proteomes" id="UP000268658"/>
    </source>
</evidence>
<dbReference type="AlphaFoldDB" id="A0A448PLR8"/>
<evidence type="ECO:0000313" key="1">
    <source>
        <dbReference type="EMBL" id="VEI16670.1"/>
    </source>
</evidence>
<name>A0A448PLR8_ACTVI</name>
<organism evidence="1 2">
    <name type="scientific">Actinomyces viscosus</name>
    <dbReference type="NCBI Taxonomy" id="1656"/>
    <lineage>
        <taxon>Bacteria</taxon>
        <taxon>Bacillati</taxon>
        <taxon>Actinomycetota</taxon>
        <taxon>Actinomycetes</taxon>
        <taxon>Actinomycetales</taxon>
        <taxon>Actinomycetaceae</taxon>
        <taxon>Actinomyces</taxon>
    </lineage>
</organism>
<proteinExistence type="predicted"/>
<protein>
    <submittedName>
        <fullName evidence="1">Uncharacterized protein</fullName>
    </submittedName>
</protein>
<dbReference type="RefSeq" id="WP_126414303.1">
    <property type="nucleotide sequence ID" value="NZ_JASPER010000114.1"/>
</dbReference>
<gene>
    <name evidence="1" type="ORF">NCTC10951_01797</name>
</gene>
<sequence length="179" mass="19677">MTDMQHDRSKATIGDVRNDATLREYDGYTRRVGSKKTMLQAAIVIVVAIAVGAGGWLWWTHPSTTSVSLPAEVDRGETVPLADSLPPPQTRTGALGYDSLRSERHQWIASVRWTPMGGKPTTYEMHLGESVHIDGLGTITLLAVNPPPLLSDQKSGGWTIKVNINLNPDLHWCKPWNPC</sequence>
<accession>A0A448PLR8</accession>
<dbReference type="OrthoDB" id="3260593at2"/>
<dbReference type="Proteomes" id="UP000268658">
    <property type="component" value="Chromosome"/>
</dbReference>
<reference evidence="1 2" key="1">
    <citation type="submission" date="2018-12" db="EMBL/GenBank/DDBJ databases">
        <authorList>
            <consortium name="Pathogen Informatics"/>
        </authorList>
    </citation>
    <scope>NUCLEOTIDE SEQUENCE [LARGE SCALE GENOMIC DNA]</scope>
    <source>
        <strain evidence="1 2">NCTC10951</strain>
    </source>
</reference>
<dbReference type="KEGG" id="avc:NCTC10951_01797"/>